<comment type="subcellular location">
    <subcellularLocation>
        <location evidence="1">Nucleus</location>
    </subcellularLocation>
</comment>
<dbReference type="OrthoDB" id="6077919at2759"/>
<evidence type="ECO:0000256" key="1">
    <source>
        <dbReference type="ARBA" id="ARBA00004123"/>
    </source>
</evidence>
<evidence type="ECO:0000256" key="6">
    <source>
        <dbReference type="ARBA" id="ARBA00023242"/>
    </source>
</evidence>
<dbReference type="GO" id="GO:0008270">
    <property type="term" value="F:zinc ion binding"/>
    <property type="evidence" value="ECO:0007669"/>
    <property type="project" value="UniProtKB-KW"/>
</dbReference>
<keyword evidence="11" id="KW-1185">Reference proteome</keyword>
<evidence type="ECO:0000256" key="5">
    <source>
        <dbReference type="ARBA" id="ARBA00022833"/>
    </source>
</evidence>
<keyword evidence="5" id="KW-0862">Zinc</keyword>
<dbReference type="GO" id="GO:0000981">
    <property type="term" value="F:DNA-binding transcription factor activity, RNA polymerase II-specific"/>
    <property type="evidence" value="ECO:0007669"/>
    <property type="project" value="InterPro"/>
</dbReference>
<dbReference type="GeneID" id="63765384"/>
<evidence type="ECO:0000256" key="7">
    <source>
        <dbReference type="PROSITE-ProRule" id="PRU00042"/>
    </source>
</evidence>
<dbReference type="Pfam" id="PF00096">
    <property type="entry name" value="zf-C2H2"/>
    <property type="match status" value="1"/>
</dbReference>
<evidence type="ECO:0000256" key="4">
    <source>
        <dbReference type="ARBA" id="ARBA00022771"/>
    </source>
</evidence>
<evidence type="ECO:0000256" key="3">
    <source>
        <dbReference type="ARBA" id="ARBA00022737"/>
    </source>
</evidence>
<dbReference type="VEuPathDB" id="FungiDB:ASPSYDRAFT_57034"/>
<dbReference type="Proteomes" id="UP000184356">
    <property type="component" value="Unassembled WGS sequence"/>
</dbReference>
<keyword evidence="3" id="KW-0677">Repeat</keyword>
<dbReference type="InterPro" id="IPR051059">
    <property type="entry name" value="VerF-like"/>
</dbReference>
<organism evidence="10 11">
    <name type="scientific">Aspergillus sydowii CBS 593.65</name>
    <dbReference type="NCBI Taxonomy" id="1036612"/>
    <lineage>
        <taxon>Eukaryota</taxon>
        <taxon>Fungi</taxon>
        <taxon>Dikarya</taxon>
        <taxon>Ascomycota</taxon>
        <taxon>Pezizomycotina</taxon>
        <taxon>Eurotiomycetes</taxon>
        <taxon>Eurotiomycetidae</taxon>
        <taxon>Eurotiales</taxon>
        <taxon>Aspergillaceae</taxon>
        <taxon>Aspergillus</taxon>
        <taxon>Aspergillus subgen. Nidulantes</taxon>
    </lineage>
</organism>
<name>A0A1L9TJ42_9EURO</name>
<gene>
    <name evidence="10" type="ORF">ASPSYDRAFT_57034</name>
</gene>
<dbReference type="InterPro" id="IPR036236">
    <property type="entry name" value="Znf_C2H2_sf"/>
</dbReference>
<proteinExistence type="predicted"/>
<dbReference type="GO" id="GO:0005634">
    <property type="term" value="C:nucleus"/>
    <property type="evidence" value="ECO:0007669"/>
    <property type="project" value="UniProtKB-SubCell"/>
</dbReference>
<dbReference type="RefSeq" id="XP_040703245.1">
    <property type="nucleotide sequence ID" value="XM_040849311.1"/>
</dbReference>
<dbReference type="GO" id="GO:0000785">
    <property type="term" value="C:chromatin"/>
    <property type="evidence" value="ECO:0007669"/>
    <property type="project" value="TreeGrafter"/>
</dbReference>
<feature type="domain" description="C2H2-type" evidence="9">
    <location>
        <begin position="63"/>
        <end position="92"/>
    </location>
</feature>
<dbReference type="AlphaFoldDB" id="A0A1L9TJ42"/>
<evidence type="ECO:0000313" key="11">
    <source>
        <dbReference type="Proteomes" id="UP000184356"/>
    </source>
</evidence>
<dbReference type="GO" id="GO:0000978">
    <property type="term" value="F:RNA polymerase II cis-regulatory region sequence-specific DNA binding"/>
    <property type="evidence" value="ECO:0007669"/>
    <property type="project" value="InterPro"/>
</dbReference>
<evidence type="ECO:0000259" key="9">
    <source>
        <dbReference type="PROSITE" id="PS50157"/>
    </source>
</evidence>
<keyword evidence="4 7" id="KW-0863">Zinc-finger</keyword>
<evidence type="ECO:0000313" key="10">
    <source>
        <dbReference type="EMBL" id="OJJ59439.1"/>
    </source>
</evidence>
<feature type="region of interest" description="Disordered" evidence="8">
    <location>
        <begin position="183"/>
        <end position="214"/>
    </location>
</feature>
<evidence type="ECO:0000256" key="8">
    <source>
        <dbReference type="SAM" id="MobiDB-lite"/>
    </source>
</evidence>
<keyword evidence="2" id="KW-0479">Metal-binding</keyword>
<dbReference type="PROSITE" id="PS00028">
    <property type="entry name" value="ZINC_FINGER_C2H2_1"/>
    <property type="match status" value="2"/>
</dbReference>
<dbReference type="PANTHER" id="PTHR40626">
    <property type="entry name" value="MIP31509P"/>
    <property type="match status" value="1"/>
</dbReference>
<dbReference type="EMBL" id="KV878585">
    <property type="protein sequence ID" value="OJJ59439.1"/>
    <property type="molecule type" value="Genomic_DNA"/>
</dbReference>
<dbReference type="SUPFAM" id="SSF57667">
    <property type="entry name" value="beta-beta-alpha zinc fingers"/>
    <property type="match status" value="1"/>
</dbReference>
<protein>
    <recommendedName>
        <fullName evidence="9">C2H2-type domain-containing protein</fullName>
    </recommendedName>
</protein>
<evidence type="ECO:0000256" key="2">
    <source>
        <dbReference type="ARBA" id="ARBA00022723"/>
    </source>
</evidence>
<dbReference type="Gene3D" id="3.30.160.60">
    <property type="entry name" value="Classic Zinc Finger"/>
    <property type="match status" value="2"/>
</dbReference>
<accession>A0A1L9TJ42</accession>
<dbReference type="SMART" id="SM00355">
    <property type="entry name" value="ZnF_C2H2"/>
    <property type="match status" value="2"/>
</dbReference>
<dbReference type="STRING" id="1036612.A0A1L9TJ42"/>
<feature type="compositionally biased region" description="Low complexity" evidence="8">
    <location>
        <begin position="195"/>
        <end position="214"/>
    </location>
</feature>
<reference evidence="11" key="1">
    <citation type="journal article" date="2017" name="Genome Biol.">
        <title>Comparative genomics reveals high biological diversity and specific adaptations in the industrially and medically important fungal genus Aspergillus.</title>
        <authorList>
            <person name="de Vries R.P."/>
            <person name="Riley R."/>
            <person name="Wiebenga A."/>
            <person name="Aguilar-Osorio G."/>
            <person name="Amillis S."/>
            <person name="Uchima C.A."/>
            <person name="Anderluh G."/>
            <person name="Asadollahi M."/>
            <person name="Askin M."/>
            <person name="Barry K."/>
            <person name="Battaglia E."/>
            <person name="Bayram O."/>
            <person name="Benocci T."/>
            <person name="Braus-Stromeyer S.A."/>
            <person name="Caldana C."/>
            <person name="Canovas D."/>
            <person name="Cerqueira G.C."/>
            <person name="Chen F."/>
            <person name="Chen W."/>
            <person name="Choi C."/>
            <person name="Clum A."/>
            <person name="Dos Santos R.A."/>
            <person name="Damasio A.R."/>
            <person name="Diallinas G."/>
            <person name="Emri T."/>
            <person name="Fekete E."/>
            <person name="Flipphi M."/>
            <person name="Freyberg S."/>
            <person name="Gallo A."/>
            <person name="Gournas C."/>
            <person name="Habgood R."/>
            <person name="Hainaut M."/>
            <person name="Harispe M.L."/>
            <person name="Henrissat B."/>
            <person name="Hilden K.S."/>
            <person name="Hope R."/>
            <person name="Hossain A."/>
            <person name="Karabika E."/>
            <person name="Karaffa L."/>
            <person name="Karanyi Z."/>
            <person name="Krasevec N."/>
            <person name="Kuo A."/>
            <person name="Kusch H."/>
            <person name="LaButti K."/>
            <person name="Lagendijk E.L."/>
            <person name="Lapidus A."/>
            <person name="Levasseur A."/>
            <person name="Lindquist E."/>
            <person name="Lipzen A."/>
            <person name="Logrieco A.F."/>
            <person name="MacCabe A."/>
            <person name="Maekelae M.R."/>
            <person name="Malavazi I."/>
            <person name="Melin P."/>
            <person name="Meyer V."/>
            <person name="Mielnichuk N."/>
            <person name="Miskei M."/>
            <person name="Molnar A.P."/>
            <person name="Mule G."/>
            <person name="Ngan C.Y."/>
            <person name="Orejas M."/>
            <person name="Orosz E."/>
            <person name="Ouedraogo J.P."/>
            <person name="Overkamp K.M."/>
            <person name="Park H.-S."/>
            <person name="Perrone G."/>
            <person name="Piumi F."/>
            <person name="Punt P.J."/>
            <person name="Ram A.F."/>
            <person name="Ramon A."/>
            <person name="Rauscher S."/>
            <person name="Record E."/>
            <person name="Riano-Pachon D.M."/>
            <person name="Robert V."/>
            <person name="Roehrig J."/>
            <person name="Ruller R."/>
            <person name="Salamov A."/>
            <person name="Salih N.S."/>
            <person name="Samson R.A."/>
            <person name="Sandor E."/>
            <person name="Sanguinetti M."/>
            <person name="Schuetze T."/>
            <person name="Sepcic K."/>
            <person name="Shelest E."/>
            <person name="Sherlock G."/>
            <person name="Sophianopoulou V."/>
            <person name="Squina F.M."/>
            <person name="Sun H."/>
            <person name="Susca A."/>
            <person name="Todd R.B."/>
            <person name="Tsang A."/>
            <person name="Unkles S.E."/>
            <person name="van de Wiele N."/>
            <person name="van Rossen-Uffink D."/>
            <person name="Oliveira J.V."/>
            <person name="Vesth T.C."/>
            <person name="Visser J."/>
            <person name="Yu J.-H."/>
            <person name="Zhou M."/>
            <person name="Andersen M.R."/>
            <person name="Archer D.B."/>
            <person name="Baker S.E."/>
            <person name="Benoit I."/>
            <person name="Brakhage A.A."/>
            <person name="Braus G.H."/>
            <person name="Fischer R."/>
            <person name="Frisvad J.C."/>
            <person name="Goldman G.H."/>
            <person name="Houbraken J."/>
            <person name="Oakley B."/>
            <person name="Pocsi I."/>
            <person name="Scazzocchio C."/>
            <person name="Seiboth B."/>
            <person name="vanKuyk P.A."/>
            <person name="Wortman J."/>
            <person name="Dyer P.S."/>
            <person name="Grigoriev I.V."/>
        </authorList>
    </citation>
    <scope>NUCLEOTIDE SEQUENCE [LARGE SCALE GENOMIC DNA]</scope>
    <source>
        <strain evidence="11">CBS 593.65</strain>
    </source>
</reference>
<dbReference type="PANTHER" id="PTHR40626:SF30">
    <property type="entry name" value="FINGER DOMAIN PROTEIN, PUTATIVE (AFU_ORTHOLOGUE AFUA_4G13600)-RELATED"/>
    <property type="match status" value="1"/>
</dbReference>
<dbReference type="PROSITE" id="PS50157">
    <property type="entry name" value="ZINC_FINGER_C2H2_2"/>
    <property type="match status" value="2"/>
</dbReference>
<feature type="domain" description="C2H2-type" evidence="9">
    <location>
        <begin position="33"/>
        <end position="62"/>
    </location>
</feature>
<dbReference type="InterPro" id="IPR013087">
    <property type="entry name" value="Znf_C2H2_type"/>
</dbReference>
<keyword evidence="6" id="KW-0539">Nucleus</keyword>
<sequence length="306" mass="34254">MPRTTAPSEIPLPITYTPTTHRISKAKKGKRVHACEYPGCQKVFTRAEHKRRHELNHNPEALYRCTQTGCKKSFHRSDLLARHMERHELEAQMDSSAQWEHHPSARSSVEQYVPRYAMVPPSQAPYMAMPQPQNPISKATAIHPELAIDGILWNSMEMPSEHQTHIMPAPRIQEPTEETRFYSTPEACSSPSSDGTTYSVPSYSGSSVSSTPPGVVDSYPDPVVDSELTASPVSMHATLDSWDRHDNSANNNVDPANMVPMSIPDSLIHPALHYQSQSWPMPPQQMNYAPVSYEAADENKSSNWSL</sequence>